<evidence type="ECO:0000313" key="2">
    <source>
        <dbReference type="EMBL" id="SLM14320.1"/>
    </source>
</evidence>
<gene>
    <name evidence="2" type="ORF">SPIROBIBN47_310091</name>
</gene>
<sequence>MVTKRDHGIHLDRTSPQERSRLISYINIKLESLGLPIYSKEGTGFVQLAADMLESFRQKERLLPRVLPPSDQRIQTFIDRYLADLGLARVPQIPSNTLVLDRYGMARELSLPPDGHKHISPTLTSYRVRNGVLHNPKSDRRTTEGVFHIVEGGLPIPPDKKAVPKLAFARILEAALNPPPELLELPFTAGENEKARTFVSVLLRPVVRPEIPGYCEERSMEVRFFAPGSLVANVDFVESIFGNSGDPFIPENDASIDPVHWTGTTGCIILATHLTELTKKELGLPHWDEATERQRCDGMCWREPTEKYNDGRAFKVCARDESGVILTIIADNYFGYSKKEIKSHISYSANLLGLVEEEHAGGALVFPSYNLGTRFVPDTNLKSKGHSLHDVFTIMRGRIEMKQEGYAVDLTFPNIIYLPEDAYISLEDQMAHWVSDGREESLRVLPDYIYVHPTGYRVHMERHPATGAWRLIGTAAEGLLCHKPCTVSGGGKSEIAKSIHDAITYMPIIIADFDKDMRAVKEIIEKDYGNRFRDEAENHGKDARPVLSPKRSLGSVIKLLSPSPAYNDEYNEWLRSIPERIKSLVFLVKRFYRPDWGDDWLSHFSVDAVNGTTGNILKFEGRPIMGSYLRVGKNEHGMNRFFKLRQDFMPAFKLQWEDDISASIVVPVDQLEDLPEWAQNHLSLKFAKNCEARFFQRPDDAIIRGYDKQTEKDFARQDNFVSNFEPLTRADASRIIENTINFYEYTEPMRKFIEETEKDPNFEYFVASNCFRLVDGAPSKNPRYLQLDPTYVNPQAKYLAELGPRLYRRIPADKALPQPVGAVLPGRRNNPADPKAGIRPLAVYGPIHYQDLPELFMDFVCSLTGKSPSTTGAGSEGALTKGPFNALVPTTDLNNALLAFILTGYAGFTTAAGHIGHKYKMDHDISLMMPELWARMGPEERDPEFLKSHGYLEKVEDFKYKGRLIPASRLGWRITPLFAATYLGRLFDTPSVVFPEDMLRPELQSLEEFVDGIENIAAAMEKSAKAYFEDGSVEAAIPPLKAVLSVMAYGNYEGKSIQDPEVRKLFDREYVLSSDWYRERLERYREHEIAYIESSISYLRKFLAERAEPKSLTERRVQAELSSAHGRLEQLMAPNYLKRIWGSIGLDPLYQGQQKA</sequence>
<feature type="domain" description="PPi-type phosphoenolpyruvate carboxykinase lobe 2" evidence="1">
    <location>
        <begin position="510"/>
        <end position="619"/>
    </location>
</feature>
<organism evidence="2">
    <name type="scientific">uncultured spirochete</name>
    <dbReference type="NCBI Taxonomy" id="156406"/>
    <lineage>
        <taxon>Bacteria</taxon>
        <taxon>Pseudomonadati</taxon>
        <taxon>Spirochaetota</taxon>
        <taxon>Spirochaetia</taxon>
        <taxon>Spirochaetales</taxon>
        <taxon>environmental samples</taxon>
    </lineage>
</organism>
<dbReference type="InterPro" id="IPR058710">
    <property type="entry name" value="PEPCK_lobe_2"/>
</dbReference>
<evidence type="ECO:0000259" key="1">
    <source>
        <dbReference type="Pfam" id="PF26300"/>
    </source>
</evidence>
<accession>A0A3P3XK06</accession>
<dbReference type="AlphaFoldDB" id="A0A3P3XK06"/>
<dbReference type="EMBL" id="FWDM01000025">
    <property type="protein sequence ID" value="SLM14320.1"/>
    <property type="molecule type" value="Genomic_DNA"/>
</dbReference>
<dbReference type="Pfam" id="PF26300">
    <property type="entry name" value="PEPCK_PPi_lobe_2"/>
    <property type="match status" value="1"/>
</dbReference>
<proteinExistence type="predicted"/>
<reference evidence="2" key="1">
    <citation type="submission" date="2017-02" db="EMBL/GenBank/DDBJ databases">
        <authorList>
            <person name="Regsiter A."/>
            <person name="William W."/>
        </authorList>
    </citation>
    <scope>NUCLEOTIDE SEQUENCE</scope>
    <source>
        <strain evidence="2">Bib</strain>
    </source>
</reference>
<name>A0A3P3XK06_9SPIR</name>
<protein>
    <recommendedName>
        <fullName evidence="1">PPi-type phosphoenolpyruvate carboxykinase lobe 2 domain-containing protein</fullName>
    </recommendedName>
</protein>